<evidence type="ECO:0000256" key="1">
    <source>
        <dbReference type="SAM" id="MobiDB-lite"/>
    </source>
</evidence>
<accession>A0A835UE15</accession>
<dbReference type="EMBL" id="JADCNM010000012">
    <property type="protein sequence ID" value="KAG0459534.1"/>
    <property type="molecule type" value="Genomic_DNA"/>
</dbReference>
<evidence type="ECO:0000313" key="5">
    <source>
        <dbReference type="Proteomes" id="UP000639772"/>
    </source>
</evidence>
<dbReference type="Proteomes" id="UP000639772">
    <property type="component" value="Chromosome 12"/>
</dbReference>
<feature type="region of interest" description="Disordered" evidence="1">
    <location>
        <begin position="1"/>
        <end position="20"/>
    </location>
</feature>
<name>A0A835UE15_VANPL</name>
<evidence type="ECO:0000313" key="2">
    <source>
        <dbReference type="EMBL" id="KAG0457796.1"/>
    </source>
</evidence>
<organism evidence="3 5">
    <name type="scientific">Vanilla planifolia</name>
    <name type="common">Vanilla</name>
    <dbReference type="NCBI Taxonomy" id="51239"/>
    <lineage>
        <taxon>Eukaryota</taxon>
        <taxon>Viridiplantae</taxon>
        <taxon>Streptophyta</taxon>
        <taxon>Embryophyta</taxon>
        <taxon>Tracheophyta</taxon>
        <taxon>Spermatophyta</taxon>
        <taxon>Magnoliopsida</taxon>
        <taxon>Liliopsida</taxon>
        <taxon>Asparagales</taxon>
        <taxon>Orchidaceae</taxon>
        <taxon>Vanilloideae</taxon>
        <taxon>Vanilleae</taxon>
        <taxon>Vanilla</taxon>
    </lineage>
</organism>
<reference evidence="4 5" key="1">
    <citation type="journal article" date="2020" name="Nat. Food">
        <title>A phased Vanilla planifolia genome enables genetic improvement of flavour and production.</title>
        <authorList>
            <person name="Hasing T."/>
            <person name="Tang H."/>
            <person name="Brym M."/>
            <person name="Khazi F."/>
            <person name="Huang T."/>
            <person name="Chambers A.H."/>
        </authorList>
    </citation>
    <scope>NUCLEOTIDE SEQUENCE [LARGE SCALE GENOMIC DNA]</scope>
    <source>
        <tissue evidence="3">Leaf</tissue>
    </source>
</reference>
<comment type="caution">
    <text evidence="3">The sequence shown here is derived from an EMBL/GenBank/DDBJ whole genome shotgun (WGS) entry which is preliminary data.</text>
</comment>
<evidence type="ECO:0000313" key="3">
    <source>
        <dbReference type="EMBL" id="KAG0459534.1"/>
    </source>
</evidence>
<dbReference type="EMBL" id="JADCNL010000012">
    <property type="protein sequence ID" value="KAG0457796.1"/>
    <property type="molecule type" value="Genomic_DNA"/>
</dbReference>
<evidence type="ECO:0000313" key="4">
    <source>
        <dbReference type="Proteomes" id="UP000636800"/>
    </source>
</evidence>
<dbReference type="Proteomes" id="UP000636800">
    <property type="component" value="Chromosome 12"/>
</dbReference>
<dbReference type="AlphaFoldDB" id="A0A835UE15"/>
<sequence length="112" mass="12890">MKAPAVLPKRPAPDSQGRDFEEVKPVCRPRYRIRFTGKFWRSVQSTETEESAMHRLRVSIAKTKRAERGSLGQRHTQWKKPWGAPRIDRRRTATYFAEVRVKAINAASGKLG</sequence>
<protein>
    <submittedName>
        <fullName evidence="3">Uncharacterized protein</fullName>
    </submittedName>
</protein>
<gene>
    <name evidence="3" type="ORF">HPP92_022662</name>
    <name evidence="2" type="ORF">HPP92_022953</name>
</gene>
<keyword evidence="4" id="KW-1185">Reference proteome</keyword>
<proteinExistence type="predicted"/>
<feature type="region of interest" description="Disordered" evidence="1">
    <location>
        <begin position="64"/>
        <end position="84"/>
    </location>
</feature>